<dbReference type="InterPro" id="IPR004394">
    <property type="entry name" value="Iojap/RsfS/C7orf30"/>
</dbReference>
<evidence type="ECO:0000256" key="4">
    <source>
        <dbReference type="ARBA" id="ARBA00022845"/>
    </source>
</evidence>
<evidence type="ECO:0000256" key="5">
    <source>
        <dbReference type="HAMAP-Rule" id="MF_01477"/>
    </source>
</evidence>
<protein>
    <recommendedName>
        <fullName evidence="5">Ribosomal silencing factor RsfS</fullName>
    </recommendedName>
</protein>
<dbReference type="RefSeq" id="WP_204517631.1">
    <property type="nucleotide sequence ID" value="NZ_BAABIN010000007.1"/>
</dbReference>
<evidence type="ECO:0000256" key="1">
    <source>
        <dbReference type="ARBA" id="ARBA00010574"/>
    </source>
</evidence>
<comment type="function">
    <text evidence="5">Functions as a ribosomal silencing factor. Interacts with ribosomal protein uL14 (rplN), blocking formation of intersubunit bridge B8. Prevents association of the 30S and 50S ribosomal subunits and the formation of functional ribosomes, thus repressing translation.</text>
</comment>
<name>A0A939BUS6_9BACL</name>
<keyword evidence="7" id="KW-1185">Reference proteome</keyword>
<dbReference type="Gene3D" id="3.30.460.10">
    <property type="entry name" value="Beta Polymerase, domain 2"/>
    <property type="match status" value="1"/>
</dbReference>
<keyword evidence="4 5" id="KW-0810">Translation regulation</keyword>
<dbReference type="Proteomes" id="UP000717624">
    <property type="component" value="Unassembled WGS sequence"/>
</dbReference>
<accession>A0A939BUS6</accession>
<evidence type="ECO:0000313" key="6">
    <source>
        <dbReference type="EMBL" id="MBM7589906.1"/>
    </source>
</evidence>
<dbReference type="PANTHER" id="PTHR21043">
    <property type="entry name" value="IOJAP SUPERFAMILY ORTHOLOG"/>
    <property type="match status" value="1"/>
</dbReference>
<comment type="subcellular location">
    <subcellularLocation>
        <location evidence="5">Cytoplasm</location>
    </subcellularLocation>
</comment>
<organism evidence="6 7">
    <name type="scientific">Brevibacillus fulvus</name>
    <dbReference type="NCBI Taxonomy" id="1125967"/>
    <lineage>
        <taxon>Bacteria</taxon>
        <taxon>Bacillati</taxon>
        <taxon>Bacillota</taxon>
        <taxon>Bacilli</taxon>
        <taxon>Bacillales</taxon>
        <taxon>Paenibacillaceae</taxon>
        <taxon>Brevibacillus</taxon>
    </lineage>
</organism>
<dbReference type="NCBIfam" id="TIGR00090">
    <property type="entry name" value="rsfS_iojap_ybeB"/>
    <property type="match status" value="1"/>
</dbReference>
<evidence type="ECO:0000256" key="3">
    <source>
        <dbReference type="ARBA" id="ARBA00022491"/>
    </source>
</evidence>
<dbReference type="GO" id="GO:0043023">
    <property type="term" value="F:ribosomal large subunit binding"/>
    <property type="evidence" value="ECO:0007669"/>
    <property type="project" value="TreeGrafter"/>
</dbReference>
<dbReference type="InterPro" id="IPR043519">
    <property type="entry name" value="NT_sf"/>
</dbReference>
<keyword evidence="3 5" id="KW-0678">Repressor</keyword>
<dbReference type="GO" id="GO:0017148">
    <property type="term" value="P:negative regulation of translation"/>
    <property type="evidence" value="ECO:0007669"/>
    <property type="project" value="UniProtKB-UniRule"/>
</dbReference>
<dbReference type="GO" id="GO:0090071">
    <property type="term" value="P:negative regulation of ribosome biogenesis"/>
    <property type="evidence" value="ECO:0007669"/>
    <property type="project" value="UniProtKB-UniRule"/>
</dbReference>
<evidence type="ECO:0000256" key="2">
    <source>
        <dbReference type="ARBA" id="ARBA00022490"/>
    </source>
</evidence>
<dbReference type="FunFam" id="3.30.460.10:FF:000015">
    <property type="entry name" value="Ribosomal silencing factor RsfS"/>
    <property type="match status" value="1"/>
</dbReference>
<gene>
    <name evidence="5" type="primary">rsfS</name>
    <name evidence="6" type="ORF">JOD01_001507</name>
</gene>
<sequence>MVKTVEELTKIVAKAIDDKKANNIQILDIRDLSVIADYFVICNGNNERQVQAIVSEIREQVHKHGYDVKGIEGAEEGRWVLVDLGDVVVHVFHREEREFYNIERLWSDAKMVSWEERA</sequence>
<dbReference type="GO" id="GO:0042256">
    <property type="term" value="P:cytosolic ribosome assembly"/>
    <property type="evidence" value="ECO:0007669"/>
    <property type="project" value="UniProtKB-UniRule"/>
</dbReference>
<proteinExistence type="inferred from homology"/>
<dbReference type="HAMAP" id="MF_01477">
    <property type="entry name" value="Iojap_RsfS"/>
    <property type="match status" value="1"/>
</dbReference>
<comment type="caution">
    <text evidence="6">The sequence shown here is derived from an EMBL/GenBank/DDBJ whole genome shotgun (WGS) entry which is preliminary data.</text>
</comment>
<dbReference type="AlphaFoldDB" id="A0A939BUS6"/>
<dbReference type="EMBL" id="JAFBEB010000004">
    <property type="protein sequence ID" value="MBM7589906.1"/>
    <property type="molecule type" value="Genomic_DNA"/>
</dbReference>
<reference evidence="6" key="1">
    <citation type="submission" date="2021-01" db="EMBL/GenBank/DDBJ databases">
        <title>Genomic Encyclopedia of Type Strains, Phase IV (KMG-IV): sequencing the most valuable type-strain genomes for metagenomic binning, comparative biology and taxonomic classification.</title>
        <authorList>
            <person name="Goeker M."/>
        </authorList>
    </citation>
    <scope>NUCLEOTIDE SEQUENCE</scope>
    <source>
        <strain evidence="6">DSM 25523</strain>
    </source>
</reference>
<dbReference type="Pfam" id="PF02410">
    <property type="entry name" value="RsfS"/>
    <property type="match status" value="1"/>
</dbReference>
<dbReference type="SUPFAM" id="SSF81301">
    <property type="entry name" value="Nucleotidyltransferase"/>
    <property type="match status" value="1"/>
</dbReference>
<evidence type="ECO:0000313" key="7">
    <source>
        <dbReference type="Proteomes" id="UP000717624"/>
    </source>
</evidence>
<comment type="similarity">
    <text evidence="1 5">Belongs to the Iojap/RsfS family.</text>
</comment>
<keyword evidence="2 5" id="KW-0963">Cytoplasm</keyword>
<dbReference type="GO" id="GO:0005737">
    <property type="term" value="C:cytoplasm"/>
    <property type="evidence" value="ECO:0007669"/>
    <property type="project" value="UniProtKB-SubCell"/>
</dbReference>
<dbReference type="PANTHER" id="PTHR21043:SF0">
    <property type="entry name" value="MITOCHONDRIAL ASSEMBLY OF RIBOSOMAL LARGE SUBUNIT PROTEIN 1"/>
    <property type="match status" value="1"/>
</dbReference>
<comment type="subunit">
    <text evidence="5">Interacts with ribosomal protein uL14 (rplN).</text>
</comment>